<organism evidence="2 3">
    <name type="scientific">Cordyceps confragosa</name>
    <name type="common">Lecanicillium lecanii</name>
    <dbReference type="NCBI Taxonomy" id="2714763"/>
    <lineage>
        <taxon>Eukaryota</taxon>
        <taxon>Fungi</taxon>
        <taxon>Dikarya</taxon>
        <taxon>Ascomycota</taxon>
        <taxon>Pezizomycotina</taxon>
        <taxon>Sordariomycetes</taxon>
        <taxon>Hypocreomycetidae</taxon>
        <taxon>Hypocreales</taxon>
        <taxon>Cordycipitaceae</taxon>
        <taxon>Akanthomyces</taxon>
    </lineage>
</organism>
<dbReference type="GO" id="GO:0016787">
    <property type="term" value="F:hydrolase activity"/>
    <property type="evidence" value="ECO:0007669"/>
    <property type="project" value="InterPro"/>
</dbReference>
<reference evidence="2 3" key="1">
    <citation type="submission" date="2016-03" db="EMBL/GenBank/DDBJ databases">
        <title>Fine-scale spatial genetic structure of a fungal parasite of coffee scale insects.</title>
        <authorList>
            <person name="Jackson D."/>
            <person name="Zemenick K.A."/>
            <person name="Malloure B."/>
            <person name="Quandt C.A."/>
            <person name="James T.Y."/>
        </authorList>
    </citation>
    <scope>NUCLEOTIDE SEQUENCE [LARGE SCALE GENOMIC DNA]</scope>
    <source>
        <strain evidence="2 3">UM487</strain>
    </source>
</reference>
<feature type="domain" description="Alpha/beta hydrolase fold-3" evidence="1">
    <location>
        <begin position="33"/>
        <end position="96"/>
    </location>
</feature>
<dbReference type="EMBL" id="LUKN01003607">
    <property type="protein sequence ID" value="OAQ97219.1"/>
    <property type="molecule type" value="Genomic_DNA"/>
</dbReference>
<accession>A0A179I633</accession>
<dbReference type="AlphaFoldDB" id="A0A179I633"/>
<sequence length="122" mass="14098">MRENEFAPTLNWARLAFFNRYKFPQDPAECRAAKDRMGWFANLLDAPSFKGLPRTVIYTAGADPLRDEGEAYARKLFENGNEVIVKRFVGVPHPFMHMDGSLKQGSEFIDETARYVRLAHWD</sequence>
<comment type="caution">
    <text evidence="2">The sequence shown here is derived from an EMBL/GenBank/DDBJ whole genome shotgun (WGS) entry which is preliminary data.</text>
</comment>
<dbReference type="InterPro" id="IPR013094">
    <property type="entry name" value="AB_hydrolase_3"/>
</dbReference>
<dbReference type="InterPro" id="IPR029058">
    <property type="entry name" value="AB_hydrolase_fold"/>
</dbReference>
<protein>
    <recommendedName>
        <fullName evidence="1">Alpha/beta hydrolase fold-3 domain-containing protein</fullName>
    </recommendedName>
</protein>
<dbReference type="Pfam" id="PF07859">
    <property type="entry name" value="Abhydrolase_3"/>
    <property type="match status" value="1"/>
</dbReference>
<name>A0A179I633_CORDF</name>
<gene>
    <name evidence="2" type="ORF">LLEC1_07840</name>
</gene>
<dbReference type="Proteomes" id="UP000243081">
    <property type="component" value="Unassembled WGS sequence"/>
</dbReference>
<evidence type="ECO:0000313" key="2">
    <source>
        <dbReference type="EMBL" id="OAQ97219.1"/>
    </source>
</evidence>
<dbReference type="Gene3D" id="3.40.50.1820">
    <property type="entry name" value="alpha/beta hydrolase"/>
    <property type="match status" value="1"/>
</dbReference>
<dbReference type="OrthoDB" id="408631at2759"/>
<keyword evidence="3" id="KW-1185">Reference proteome</keyword>
<proteinExistence type="predicted"/>
<dbReference type="OMA" id="PWARIKY"/>
<evidence type="ECO:0000313" key="3">
    <source>
        <dbReference type="Proteomes" id="UP000243081"/>
    </source>
</evidence>
<dbReference type="SUPFAM" id="SSF53474">
    <property type="entry name" value="alpha/beta-Hydrolases"/>
    <property type="match status" value="1"/>
</dbReference>
<evidence type="ECO:0000259" key="1">
    <source>
        <dbReference type="Pfam" id="PF07859"/>
    </source>
</evidence>